<dbReference type="Pfam" id="PF01497">
    <property type="entry name" value="Peripla_BP_2"/>
    <property type="match status" value="1"/>
</dbReference>
<sequence length="328" mass="35382">MEINRRRFFGAAGAAGLFAISVRNSGVANSAPTNGPVTIQHRFGQTTISAPPKRVVSAGFTEQDDLLAVGVVPIAVTLWWGDEPFEVWPWAQPKLGSAQPEVLSIYDGGFQFDRIAALQPDLIVAINAGVDQDSYNRLSAIAPTIPQSGDAPFFEPWKTQAATIGQATFQPDKMQSLIAQADNRFPAVAKANPQFRGKNALLLQGALWEDKVGATLPGWRTDFLTQMGFRIPDSINAFAFDEHRAFIPRDQIVAVLNTADVLIWTTQSDADEAGLRADPAIQQLNATTHNRNVFTGKELAGAIAFSSPLSLPVVANQLPPMLSAALNH</sequence>
<evidence type="ECO:0000313" key="7">
    <source>
        <dbReference type="Proteomes" id="UP000247781"/>
    </source>
</evidence>
<evidence type="ECO:0000256" key="2">
    <source>
        <dbReference type="ARBA" id="ARBA00008814"/>
    </source>
</evidence>
<dbReference type="AlphaFoldDB" id="A0A318HMY6"/>
<accession>A0A318HMY6</accession>
<dbReference type="EMBL" id="QJJU01000002">
    <property type="protein sequence ID" value="PXX12314.1"/>
    <property type="molecule type" value="Genomic_DNA"/>
</dbReference>
<proteinExistence type="inferred from homology"/>
<gene>
    <name evidence="6" type="ORF">C8E89_102439</name>
</gene>
<keyword evidence="4" id="KW-0732">Signal</keyword>
<dbReference type="GO" id="GO:0030288">
    <property type="term" value="C:outer membrane-bounded periplasmic space"/>
    <property type="evidence" value="ECO:0007669"/>
    <property type="project" value="TreeGrafter"/>
</dbReference>
<comment type="caution">
    <text evidence="6">The sequence shown here is derived from an EMBL/GenBank/DDBJ whole genome shotgun (WGS) entry which is preliminary data.</text>
</comment>
<dbReference type="Gene3D" id="3.40.50.1980">
    <property type="entry name" value="Nitrogenase molybdenum iron protein domain"/>
    <property type="match status" value="2"/>
</dbReference>
<evidence type="ECO:0000259" key="5">
    <source>
        <dbReference type="PROSITE" id="PS50983"/>
    </source>
</evidence>
<keyword evidence="3" id="KW-0813">Transport</keyword>
<protein>
    <submittedName>
        <fullName evidence="6">Iron complex transport system substrate-binding protein</fullName>
    </submittedName>
</protein>
<evidence type="ECO:0000313" key="6">
    <source>
        <dbReference type="EMBL" id="PXX12314.1"/>
    </source>
</evidence>
<dbReference type="GO" id="GO:1901678">
    <property type="term" value="P:iron coordination entity transport"/>
    <property type="evidence" value="ECO:0007669"/>
    <property type="project" value="UniProtKB-ARBA"/>
</dbReference>
<name>A0A318HMY6_9MYCO</name>
<dbReference type="PANTHER" id="PTHR30532:SF24">
    <property type="entry name" value="FERRIC ENTEROBACTIN-BINDING PERIPLASMIC PROTEIN FEPB"/>
    <property type="match status" value="1"/>
</dbReference>
<dbReference type="RefSeq" id="WP_423797410.1">
    <property type="nucleotide sequence ID" value="NZ_QJJU01000002.1"/>
</dbReference>
<dbReference type="PANTHER" id="PTHR30532">
    <property type="entry name" value="IRON III DICITRATE-BINDING PERIPLASMIC PROTEIN"/>
    <property type="match status" value="1"/>
</dbReference>
<comment type="subcellular location">
    <subcellularLocation>
        <location evidence="1">Cell envelope</location>
    </subcellularLocation>
</comment>
<dbReference type="InterPro" id="IPR002491">
    <property type="entry name" value="ABC_transptr_periplasmic_BD"/>
</dbReference>
<evidence type="ECO:0000256" key="1">
    <source>
        <dbReference type="ARBA" id="ARBA00004196"/>
    </source>
</evidence>
<dbReference type="InterPro" id="IPR051313">
    <property type="entry name" value="Bact_iron-sidero_bind"/>
</dbReference>
<keyword evidence="7" id="KW-1185">Reference proteome</keyword>
<evidence type="ECO:0000256" key="4">
    <source>
        <dbReference type="ARBA" id="ARBA00022729"/>
    </source>
</evidence>
<dbReference type="PROSITE" id="PS50983">
    <property type="entry name" value="FE_B12_PBP"/>
    <property type="match status" value="1"/>
</dbReference>
<dbReference type="SUPFAM" id="SSF53807">
    <property type="entry name" value="Helical backbone' metal receptor"/>
    <property type="match status" value="1"/>
</dbReference>
<comment type="similarity">
    <text evidence="2">Belongs to the bacterial solute-binding protein 8 family.</text>
</comment>
<reference evidence="6 7" key="2">
    <citation type="submission" date="2018-06" db="EMBL/GenBank/DDBJ databases">
        <title>Sequencing of bacterial isolates from soil warming experiment in Harvard Forest, Massachusetts, USA.</title>
        <authorList>
            <person name="Deangelis K.PhD."/>
        </authorList>
    </citation>
    <scope>NUCLEOTIDE SEQUENCE [LARGE SCALE GENOMIC DNA]</scope>
    <source>
        <strain evidence="6 7">GAS496</strain>
    </source>
</reference>
<feature type="domain" description="Fe/B12 periplasmic-binding" evidence="5">
    <location>
        <begin position="54"/>
        <end position="326"/>
    </location>
</feature>
<reference evidence="7" key="1">
    <citation type="submission" date="2018-05" db="EMBL/GenBank/DDBJ databases">
        <authorList>
            <person name="Deangelis K."/>
            <person name="Huntemann M."/>
            <person name="Clum A."/>
            <person name="Pillay M."/>
            <person name="Palaniappan K."/>
            <person name="Varghese N."/>
            <person name="Mikhailova N."/>
            <person name="Stamatis D."/>
            <person name="Reddy T."/>
            <person name="Daum C."/>
            <person name="Shapiro N."/>
            <person name="Ivanova N."/>
            <person name="Kyrpides N."/>
            <person name="Woyke T."/>
        </authorList>
    </citation>
    <scope>NUCLEOTIDE SEQUENCE [LARGE SCALE GENOMIC DNA]</scope>
    <source>
        <strain evidence="7">GAS496</strain>
    </source>
</reference>
<evidence type="ECO:0000256" key="3">
    <source>
        <dbReference type="ARBA" id="ARBA00022448"/>
    </source>
</evidence>
<dbReference type="Proteomes" id="UP000247781">
    <property type="component" value="Unassembled WGS sequence"/>
</dbReference>
<organism evidence="6 7">
    <name type="scientific">Mycolicibacterium moriokaense</name>
    <dbReference type="NCBI Taxonomy" id="39691"/>
    <lineage>
        <taxon>Bacteria</taxon>
        <taxon>Bacillati</taxon>
        <taxon>Actinomycetota</taxon>
        <taxon>Actinomycetes</taxon>
        <taxon>Mycobacteriales</taxon>
        <taxon>Mycobacteriaceae</taxon>
        <taxon>Mycolicibacterium</taxon>
    </lineage>
</organism>